<dbReference type="OrthoDB" id="9757559at2"/>
<dbReference type="PANTHER" id="PTHR43767:SF1">
    <property type="entry name" value="NONRIBOSOMAL PEPTIDE SYNTHASE PES1 (EUROFUNG)-RELATED"/>
    <property type="match status" value="1"/>
</dbReference>
<dbReference type="InterPro" id="IPR050237">
    <property type="entry name" value="ATP-dep_AMP-bd_enzyme"/>
</dbReference>
<evidence type="ECO:0000313" key="2">
    <source>
        <dbReference type="EMBL" id="BAU50278.1"/>
    </source>
</evidence>
<dbReference type="PROSITE" id="PS00455">
    <property type="entry name" value="AMP_BINDING"/>
    <property type="match status" value="1"/>
</dbReference>
<proteinExistence type="predicted"/>
<dbReference type="AlphaFoldDB" id="A0A1C7AFU6"/>
<dbReference type="InterPro" id="IPR042099">
    <property type="entry name" value="ANL_N_sf"/>
</dbReference>
<evidence type="ECO:0000313" key="3">
    <source>
        <dbReference type="Proteomes" id="UP000218899"/>
    </source>
</evidence>
<organism evidence="2 3">
    <name type="scientific">Sulfurifustis variabilis</name>
    <dbReference type="NCBI Taxonomy" id="1675686"/>
    <lineage>
        <taxon>Bacteria</taxon>
        <taxon>Pseudomonadati</taxon>
        <taxon>Pseudomonadota</taxon>
        <taxon>Gammaproteobacteria</taxon>
        <taxon>Acidiferrobacterales</taxon>
        <taxon>Acidiferrobacteraceae</taxon>
        <taxon>Sulfurifustis</taxon>
    </lineage>
</organism>
<keyword evidence="3" id="KW-1185">Reference proteome</keyword>
<dbReference type="Gene3D" id="3.40.50.12780">
    <property type="entry name" value="N-terminal domain of ligase-like"/>
    <property type="match status" value="1"/>
</dbReference>
<dbReference type="KEGG" id="sva:SVA_3744"/>
<protein>
    <submittedName>
        <fullName evidence="2">AMP-dependent synthetase</fullName>
    </submittedName>
</protein>
<gene>
    <name evidence="2" type="ORF">SVA_3744</name>
</gene>
<reference evidence="2 3" key="1">
    <citation type="submission" date="2015-08" db="EMBL/GenBank/DDBJ databases">
        <title>Complete genome sequence of Sulfurifustis variabilis.</title>
        <authorList>
            <person name="Miura A."/>
            <person name="Kojima H."/>
            <person name="Fukui M."/>
        </authorList>
    </citation>
    <scope>NUCLEOTIDE SEQUENCE [LARGE SCALE GENOMIC DNA]</scope>
    <source>
        <strain evidence="3">skN76</strain>
    </source>
</reference>
<evidence type="ECO:0000259" key="1">
    <source>
        <dbReference type="Pfam" id="PF00501"/>
    </source>
</evidence>
<dbReference type="PANTHER" id="PTHR43767">
    <property type="entry name" value="LONG-CHAIN-FATTY-ACID--COA LIGASE"/>
    <property type="match status" value="1"/>
</dbReference>
<dbReference type="RefSeq" id="WP_096462594.1">
    <property type="nucleotide sequence ID" value="NZ_AP014936.1"/>
</dbReference>
<dbReference type="InterPro" id="IPR020845">
    <property type="entry name" value="AMP-binding_CS"/>
</dbReference>
<accession>A0A1C7AFU6</accession>
<dbReference type="EMBL" id="AP014936">
    <property type="protein sequence ID" value="BAU50278.1"/>
    <property type="molecule type" value="Genomic_DNA"/>
</dbReference>
<sequence length="522" mass="56069">MNLAELLQAQARERPAAPAIIERGGTLTFAGLEHAAGQAAALLHADGVRAGDGVLVFQPMSGELYVILSALFRLGAVAVFLDPGMGRRHIEGCCAMYPPKAIIASWRAQLLIWSSPALRRIPRRYVCGRFFPGAVSLRRARRLSPLAHVTATSDATPALVTFTSGSTGTPKAALRTHGFLAVQHRVLARHLSLQAGEIDLATLPIFVLANLASGVTSLIPDADLRRPGAVDAVPVLAQVRRHRATRTAASPAFLERLVDHAERHGVSGLGGLRRVYTGGAPVFPALLRRLQEQAPDAVIEVVYGSTEAEPIAHGRWRSGECTGATSGPGRGLLAGRPVPEIGLRILPNRWGEPIGPFLEKEFDRVSLPHGAAGEIVVSGAHVLPGYLHGRGDEETKFDVDGRRWHRTGDAGYIDDEGRLWLLGRAGARIVDGKGEIYPFPVELAALEQPGVRRAALVSHRGRRVLVVEPSGIGTLHATELKKALAWSALDQVRGVPRIPLDKRHNAKVDYPALRSMLEKDPG</sequence>
<dbReference type="Pfam" id="PF00501">
    <property type="entry name" value="AMP-binding"/>
    <property type="match status" value="1"/>
</dbReference>
<name>A0A1C7AFU6_9GAMM</name>
<feature type="domain" description="AMP-dependent synthetase/ligase" evidence="1">
    <location>
        <begin position="7"/>
        <end position="387"/>
    </location>
</feature>
<dbReference type="Proteomes" id="UP000218899">
    <property type="component" value="Chromosome"/>
</dbReference>
<dbReference type="SUPFAM" id="SSF56801">
    <property type="entry name" value="Acetyl-CoA synthetase-like"/>
    <property type="match status" value="1"/>
</dbReference>
<dbReference type="InterPro" id="IPR000873">
    <property type="entry name" value="AMP-dep_synth/lig_dom"/>
</dbReference>